<evidence type="ECO:0000313" key="1">
    <source>
        <dbReference type="EMBL" id="ATZ80322.1"/>
    </source>
</evidence>
<evidence type="ECO:0000313" key="2">
    <source>
        <dbReference type="Proteomes" id="UP000240325"/>
    </source>
</evidence>
<organism evidence="1">
    <name type="scientific">Bodo saltans virus</name>
    <dbReference type="NCBI Taxonomy" id="2024608"/>
    <lineage>
        <taxon>Viruses</taxon>
        <taxon>Varidnaviria</taxon>
        <taxon>Bamfordvirae</taxon>
        <taxon>Nucleocytoviricota</taxon>
        <taxon>Megaviricetes</taxon>
        <taxon>Imitervirales</taxon>
        <taxon>Mimiviridae</taxon>
        <taxon>Klosneuvirinae</taxon>
        <taxon>Theiavirus</taxon>
        <taxon>Theiavirus salishense</taxon>
    </lineage>
</organism>
<gene>
    <name evidence="1" type="ORF">BMW23_0264</name>
</gene>
<dbReference type="Proteomes" id="UP000240325">
    <property type="component" value="Segment"/>
</dbReference>
<accession>A0A2H4UTR3</accession>
<dbReference type="EMBL" id="MF782455">
    <property type="protein sequence ID" value="ATZ80322.1"/>
    <property type="molecule type" value="Genomic_DNA"/>
</dbReference>
<keyword evidence="2" id="KW-1185">Reference proteome</keyword>
<sequence length="272" mass="32116">MEVEVYVNDSIQKLIKNRILHKSNYTFTNYEQYDLKLGDNVVLYNSGTVWKIVPLFICLSYPIIYDTYVNDEEKYDVSIIVCPVTLRAVMFKGKFELEFYQNYTMILREGDDIIPIDFNNKINDKMVISDNKRIEIKIMTLKNSITMVQDAVFIKLKKKKTEKQIFDKSYYYNDKDINNNNIDIGSIHPKTLVYIVKYSSNTSEEDKYVILLGNDAVKNDVTGYNIANSKLNDYMAKFRTKIINKNGYIMPMLWYYAKEEYKKNKLVYMTPN</sequence>
<protein>
    <submittedName>
        <fullName evidence="1">Uncharacterized protein</fullName>
    </submittedName>
</protein>
<reference evidence="1" key="1">
    <citation type="journal article" date="2017" name="Elife">
        <title>The kinetoplastid-infecting Bodo saltans virus (BsV), a window into the most abundant giant viruses in the sea.</title>
        <authorList>
            <person name="Deeg C.M."/>
            <person name="Chow C.-E.T."/>
            <person name="Suttle C.A."/>
        </authorList>
    </citation>
    <scope>NUCLEOTIDE SEQUENCE</scope>
    <source>
        <strain evidence="1">NG1</strain>
    </source>
</reference>
<name>A0A2H4UTR3_9VIRU</name>
<proteinExistence type="predicted"/>